<evidence type="ECO:0000313" key="8">
    <source>
        <dbReference type="Proteomes" id="UP001556367"/>
    </source>
</evidence>
<gene>
    <name evidence="7" type="ORF">HGRIS_014915</name>
</gene>
<sequence length="733" mass="82553">MEIIPPKCGKTKTLIRHLADECILWDDSSKAKIDSHLSKGKDTDTSSDDDIEPAPSSNSSSKKPSTTRQSQFTVVATAPWNTDTQRMFVSDLCKLWIALNIAWNGLDNPWTTWFFKKWLPSAVVPQRKLFSGKVLDNEYNLMVEETRREVSGEYATGYVDGWKNIAKESVQATGFYVNGKEKPLNVHNVTAEKKTAENLFAIVKSDIAAMLTTFHVVLIGWCCDSGGDSRGLRRLLLEEMPWLIVVVCWAHQINLVVGDFCKNAGPLVTRVLTKALIIINWFTSHTRALGLLRRRQQESINCVLAFVRACATRWTTHYLSLARLLRLQKALHDCVRVDETELLGIAGRDPEDEEKAQEVIDIVEDREFWEELLLVKHYLEPLAIAANVTQSATTRLDQVLVTLANLHNTYTHGNAFTDPDSNKAIIASLEKRWTACDQDIFIVAVLLNPFLRAHFLNENIHSLSRIGLYGYIKRVYRRVFRLAADKALPDTLFDRFLQYVDGTGPYTMDAMDLKDIRDTSQGKRNEITAIWRLHGKKDPLAKLAQVVHSVVANSAGAERYFSRMGIVHTKLRNRLNEQRAHKTAAIAQHLRQQQPLRDRKKRNFGSDQPTSTPEPHSTSSADNDTTDDTAENEDDVELLIRGLQATVNEEDTQPHAASHAGSDITLGAAPRRVTLHVSRAEKIPLGDIFDFSAGKSPWGGELSMFTQSAEKNLEAEMAAWEFEPEEIDVLEVD</sequence>
<evidence type="ECO:0000256" key="2">
    <source>
        <dbReference type="ARBA" id="ARBA00022723"/>
    </source>
</evidence>
<feature type="compositionally biased region" description="Basic and acidic residues" evidence="6">
    <location>
        <begin position="35"/>
        <end position="44"/>
    </location>
</feature>
<organism evidence="7 8">
    <name type="scientific">Hohenbuehelia grisea</name>
    <dbReference type="NCBI Taxonomy" id="104357"/>
    <lineage>
        <taxon>Eukaryota</taxon>
        <taxon>Fungi</taxon>
        <taxon>Dikarya</taxon>
        <taxon>Basidiomycota</taxon>
        <taxon>Agaricomycotina</taxon>
        <taxon>Agaricomycetes</taxon>
        <taxon>Agaricomycetidae</taxon>
        <taxon>Agaricales</taxon>
        <taxon>Pleurotineae</taxon>
        <taxon>Pleurotaceae</taxon>
        <taxon>Hohenbuehelia</taxon>
    </lineage>
</organism>
<dbReference type="SUPFAM" id="SSF53098">
    <property type="entry name" value="Ribonuclease H-like"/>
    <property type="match status" value="1"/>
</dbReference>
<keyword evidence="8" id="KW-1185">Reference proteome</keyword>
<evidence type="ECO:0000256" key="1">
    <source>
        <dbReference type="ARBA" id="ARBA00004123"/>
    </source>
</evidence>
<comment type="caution">
    <text evidence="7">The sequence shown here is derived from an EMBL/GenBank/DDBJ whole genome shotgun (WGS) entry which is preliminary data.</text>
</comment>
<dbReference type="PANTHER" id="PTHR46481">
    <property type="entry name" value="ZINC FINGER BED DOMAIN-CONTAINING PROTEIN 4"/>
    <property type="match status" value="1"/>
</dbReference>
<feature type="compositionally biased region" description="Low complexity" evidence="6">
    <location>
        <begin position="55"/>
        <end position="64"/>
    </location>
</feature>
<evidence type="ECO:0008006" key="9">
    <source>
        <dbReference type="Google" id="ProtNLM"/>
    </source>
</evidence>
<keyword evidence="5" id="KW-0539">Nucleus</keyword>
<protein>
    <recommendedName>
        <fullName evidence="9">DUF659 domain-containing protein</fullName>
    </recommendedName>
</protein>
<feature type="region of interest" description="Disordered" evidence="6">
    <location>
        <begin position="35"/>
        <end position="68"/>
    </location>
</feature>
<evidence type="ECO:0000256" key="4">
    <source>
        <dbReference type="ARBA" id="ARBA00022833"/>
    </source>
</evidence>
<feature type="region of interest" description="Disordered" evidence="6">
    <location>
        <begin position="587"/>
        <end position="632"/>
    </location>
</feature>
<keyword evidence="3" id="KW-0863">Zinc-finger</keyword>
<keyword evidence="4" id="KW-0862">Zinc</keyword>
<feature type="compositionally biased region" description="Low complexity" evidence="6">
    <location>
        <begin position="609"/>
        <end position="623"/>
    </location>
</feature>
<dbReference type="Proteomes" id="UP001556367">
    <property type="component" value="Unassembled WGS sequence"/>
</dbReference>
<reference evidence="8" key="1">
    <citation type="submission" date="2024-06" db="EMBL/GenBank/DDBJ databases">
        <title>Multi-omics analyses provide insights into the biosynthesis of the anticancer antibiotic pleurotin in Hohenbuehelia grisea.</title>
        <authorList>
            <person name="Weaver J.A."/>
            <person name="Alberti F."/>
        </authorList>
    </citation>
    <scope>NUCLEOTIDE SEQUENCE [LARGE SCALE GENOMIC DNA]</scope>
    <source>
        <strain evidence="8">T-177</strain>
    </source>
</reference>
<dbReference type="PANTHER" id="PTHR46481:SF10">
    <property type="entry name" value="ZINC FINGER BED DOMAIN-CONTAINING PROTEIN 39"/>
    <property type="match status" value="1"/>
</dbReference>
<name>A0ABR3JMF9_9AGAR</name>
<accession>A0ABR3JMF9</accession>
<evidence type="ECO:0000256" key="6">
    <source>
        <dbReference type="SAM" id="MobiDB-lite"/>
    </source>
</evidence>
<evidence type="ECO:0000256" key="3">
    <source>
        <dbReference type="ARBA" id="ARBA00022771"/>
    </source>
</evidence>
<comment type="subcellular location">
    <subcellularLocation>
        <location evidence="1">Nucleus</location>
    </subcellularLocation>
</comment>
<evidence type="ECO:0000313" key="7">
    <source>
        <dbReference type="EMBL" id="KAL0956707.1"/>
    </source>
</evidence>
<dbReference type="InterPro" id="IPR012337">
    <property type="entry name" value="RNaseH-like_sf"/>
</dbReference>
<evidence type="ECO:0000256" key="5">
    <source>
        <dbReference type="ARBA" id="ARBA00023242"/>
    </source>
</evidence>
<dbReference type="EMBL" id="JASNQZ010000006">
    <property type="protein sequence ID" value="KAL0956707.1"/>
    <property type="molecule type" value="Genomic_DNA"/>
</dbReference>
<dbReference type="InterPro" id="IPR052035">
    <property type="entry name" value="ZnF_BED_domain_contain"/>
</dbReference>
<keyword evidence="2" id="KW-0479">Metal-binding</keyword>
<proteinExistence type="predicted"/>